<dbReference type="InterPro" id="IPR013766">
    <property type="entry name" value="Thioredoxin_domain"/>
</dbReference>
<sequence>MVSKMIIFATVLVFCQSFSAVVFAVAPDVDERFLNVYKEGKWLVEFYAPWCGHCKKLEPIYNKVSHVLRNSDVKVVKMDATRFSHVSSLFEVRGFPTIKFLDGEKVYTFHGERTEEDILAFVNKAKGPSVRWLYSIGKLNEAKDAHKNEVFYLFVGDNDPSNDLLNKYSSIAEDKVSQTYFYAANKRILPEDLSLKSDPTVIVFKDNKVFEFEAPRGIATMSSLQKWINSERYPAFPLISGGNINEMADTGKLLVIFVIDQNYPEQKEDNLRFVAPLMHNKAQIL</sequence>
<accession>A0A9D4IP57</accession>
<evidence type="ECO:0000256" key="5">
    <source>
        <dbReference type="ARBA" id="ARBA00045246"/>
    </source>
</evidence>
<dbReference type="GO" id="GO:0005789">
    <property type="term" value="C:endoplasmic reticulum membrane"/>
    <property type="evidence" value="ECO:0007669"/>
    <property type="project" value="UniProtKB-SubCell"/>
</dbReference>
<evidence type="ECO:0000313" key="8">
    <source>
        <dbReference type="EMBL" id="KAH3778698.1"/>
    </source>
</evidence>
<comment type="subcellular location">
    <subcellularLocation>
        <location evidence="1">Endoplasmic reticulum membrane</location>
        <topology evidence="1">Single-pass membrane protein</topology>
    </subcellularLocation>
</comment>
<name>A0A9D4IP57_DREPO</name>
<protein>
    <recommendedName>
        <fullName evidence="7">Thioredoxin domain-containing protein</fullName>
    </recommendedName>
</protein>
<evidence type="ECO:0000256" key="2">
    <source>
        <dbReference type="ARBA" id="ARBA00022692"/>
    </source>
</evidence>
<comment type="caution">
    <text evidence="8">The sequence shown here is derived from an EMBL/GenBank/DDBJ whole genome shotgun (WGS) entry which is preliminary data.</text>
</comment>
<dbReference type="PANTHER" id="PTHR46426">
    <property type="entry name" value="PROTEIN DISULFIDE-ISOMERASE TMX3"/>
    <property type="match status" value="1"/>
</dbReference>
<keyword evidence="6" id="KW-0732">Signal</keyword>
<dbReference type="Gene3D" id="3.40.30.10">
    <property type="entry name" value="Glutaredoxin"/>
    <property type="match status" value="2"/>
</dbReference>
<dbReference type="InterPro" id="IPR052250">
    <property type="entry name" value="PDI_TMX3"/>
</dbReference>
<dbReference type="PANTHER" id="PTHR46426:SF1">
    <property type="entry name" value="PROTEIN DISULFIDE-ISOMERASE TMX3"/>
    <property type="match status" value="1"/>
</dbReference>
<evidence type="ECO:0000256" key="1">
    <source>
        <dbReference type="ARBA" id="ARBA00004389"/>
    </source>
</evidence>
<gene>
    <name evidence="8" type="ORF">DPMN_180168</name>
</gene>
<dbReference type="Proteomes" id="UP000828390">
    <property type="component" value="Unassembled WGS sequence"/>
</dbReference>
<evidence type="ECO:0000313" key="9">
    <source>
        <dbReference type="Proteomes" id="UP000828390"/>
    </source>
</evidence>
<dbReference type="EMBL" id="JAIWYP010000009">
    <property type="protein sequence ID" value="KAH3778698.1"/>
    <property type="molecule type" value="Genomic_DNA"/>
</dbReference>
<dbReference type="InterPro" id="IPR017937">
    <property type="entry name" value="Thioredoxin_CS"/>
</dbReference>
<dbReference type="PROSITE" id="PS00194">
    <property type="entry name" value="THIOREDOXIN_1"/>
    <property type="match status" value="1"/>
</dbReference>
<keyword evidence="9" id="KW-1185">Reference proteome</keyword>
<dbReference type="Pfam" id="PF00085">
    <property type="entry name" value="Thioredoxin"/>
    <property type="match status" value="1"/>
</dbReference>
<proteinExistence type="predicted"/>
<feature type="chain" id="PRO_5038406002" description="Thioredoxin domain-containing protein" evidence="6">
    <location>
        <begin position="21"/>
        <end position="285"/>
    </location>
</feature>
<dbReference type="PROSITE" id="PS51352">
    <property type="entry name" value="THIOREDOXIN_2"/>
    <property type="match status" value="1"/>
</dbReference>
<dbReference type="AlphaFoldDB" id="A0A9D4IP57"/>
<dbReference type="Pfam" id="PF13848">
    <property type="entry name" value="Thioredoxin_6"/>
    <property type="match status" value="1"/>
</dbReference>
<evidence type="ECO:0000256" key="6">
    <source>
        <dbReference type="SAM" id="SignalP"/>
    </source>
</evidence>
<evidence type="ECO:0000259" key="7">
    <source>
        <dbReference type="PROSITE" id="PS51352"/>
    </source>
</evidence>
<evidence type="ECO:0000256" key="3">
    <source>
        <dbReference type="ARBA" id="ARBA00022989"/>
    </source>
</evidence>
<organism evidence="8 9">
    <name type="scientific">Dreissena polymorpha</name>
    <name type="common">Zebra mussel</name>
    <name type="synonym">Mytilus polymorpha</name>
    <dbReference type="NCBI Taxonomy" id="45954"/>
    <lineage>
        <taxon>Eukaryota</taxon>
        <taxon>Metazoa</taxon>
        <taxon>Spiralia</taxon>
        <taxon>Lophotrochozoa</taxon>
        <taxon>Mollusca</taxon>
        <taxon>Bivalvia</taxon>
        <taxon>Autobranchia</taxon>
        <taxon>Heteroconchia</taxon>
        <taxon>Euheterodonta</taxon>
        <taxon>Imparidentia</taxon>
        <taxon>Neoheterodontei</taxon>
        <taxon>Myida</taxon>
        <taxon>Dreissenoidea</taxon>
        <taxon>Dreissenidae</taxon>
        <taxon>Dreissena</taxon>
    </lineage>
</organism>
<dbReference type="InterPro" id="IPR036249">
    <property type="entry name" value="Thioredoxin-like_sf"/>
</dbReference>
<dbReference type="SUPFAM" id="SSF52833">
    <property type="entry name" value="Thioredoxin-like"/>
    <property type="match status" value="2"/>
</dbReference>
<keyword evidence="4" id="KW-0472">Membrane</keyword>
<reference evidence="8" key="1">
    <citation type="journal article" date="2019" name="bioRxiv">
        <title>The Genome of the Zebra Mussel, Dreissena polymorpha: A Resource for Invasive Species Research.</title>
        <authorList>
            <person name="McCartney M.A."/>
            <person name="Auch B."/>
            <person name="Kono T."/>
            <person name="Mallez S."/>
            <person name="Zhang Y."/>
            <person name="Obille A."/>
            <person name="Becker A."/>
            <person name="Abrahante J.E."/>
            <person name="Garbe J."/>
            <person name="Badalamenti J.P."/>
            <person name="Herman A."/>
            <person name="Mangelson H."/>
            <person name="Liachko I."/>
            <person name="Sullivan S."/>
            <person name="Sone E.D."/>
            <person name="Koren S."/>
            <person name="Silverstein K.A.T."/>
            <person name="Beckman K.B."/>
            <person name="Gohl D.M."/>
        </authorList>
    </citation>
    <scope>NUCLEOTIDE SEQUENCE</scope>
    <source>
        <strain evidence="8">Duluth1</strain>
        <tissue evidence="8">Whole animal</tissue>
    </source>
</reference>
<reference evidence="8" key="2">
    <citation type="submission" date="2020-11" db="EMBL/GenBank/DDBJ databases">
        <authorList>
            <person name="McCartney M.A."/>
            <person name="Auch B."/>
            <person name="Kono T."/>
            <person name="Mallez S."/>
            <person name="Becker A."/>
            <person name="Gohl D.M."/>
            <person name="Silverstein K.A.T."/>
            <person name="Koren S."/>
            <person name="Bechman K.B."/>
            <person name="Herman A."/>
            <person name="Abrahante J.E."/>
            <person name="Garbe J."/>
        </authorList>
    </citation>
    <scope>NUCLEOTIDE SEQUENCE</scope>
    <source>
        <strain evidence="8">Duluth1</strain>
        <tissue evidence="8">Whole animal</tissue>
    </source>
</reference>
<comment type="function">
    <text evidence="5">Probable disulfide isomerase, which participates in the folding of proteins containing disulfide bonds. May act as a dithiol oxidase. Acts as a regulator of endoplasmic reticulum-mitochondria contact sites via its ability to regulate redox signals.</text>
</comment>
<dbReference type="PRINTS" id="PR00421">
    <property type="entry name" value="THIOREDOXIN"/>
</dbReference>
<keyword evidence="3" id="KW-1133">Transmembrane helix</keyword>
<keyword evidence="2" id="KW-0812">Transmembrane</keyword>
<feature type="domain" description="Thioredoxin" evidence="7">
    <location>
        <begin position="14"/>
        <end position="127"/>
    </location>
</feature>
<evidence type="ECO:0000256" key="4">
    <source>
        <dbReference type="ARBA" id="ARBA00023136"/>
    </source>
</evidence>
<feature type="signal peptide" evidence="6">
    <location>
        <begin position="1"/>
        <end position="20"/>
    </location>
</feature>